<organism evidence="1 2">
    <name type="scientific">Lasiodiplodia mahajangana</name>
    <dbReference type="NCBI Taxonomy" id="1108764"/>
    <lineage>
        <taxon>Eukaryota</taxon>
        <taxon>Fungi</taxon>
        <taxon>Dikarya</taxon>
        <taxon>Ascomycota</taxon>
        <taxon>Pezizomycotina</taxon>
        <taxon>Dothideomycetes</taxon>
        <taxon>Dothideomycetes incertae sedis</taxon>
        <taxon>Botryosphaeriales</taxon>
        <taxon>Botryosphaeriaceae</taxon>
        <taxon>Lasiodiplodia</taxon>
    </lineage>
</organism>
<evidence type="ECO:0000313" key="1">
    <source>
        <dbReference type="EMBL" id="KAJ8127876.1"/>
    </source>
</evidence>
<reference evidence="1" key="1">
    <citation type="submission" date="2022-12" db="EMBL/GenBank/DDBJ databases">
        <title>Genome Sequence of Lasiodiplodia mahajangana.</title>
        <authorList>
            <person name="Buettner E."/>
        </authorList>
    </citation>
    <scope>NUCLEOTIDE SEQUENCE</scope>
    <source>
        <strain evidence="1">VT137</strain>
    </source>
</reference>
<dbReference type="EMBL" id="JAPUUL010001269">
    <property type="protein sequence ID" value="KAJ8127876.1"/>
    <property type="molecule type" value="Genomic_DNA"/>
</dbReference>
<dbReference type="Proteomes" id="UP001153332">
    <property type="component" value="Unassembled WGS sequence"/>
</dbReference>
<comment type="caution">
    <text evidence="1">The sequence shown here is derived from an EMBL/GenBank/DDBJ whole genome shotgun (WGS) entry which is preliminary data.</text>
</comment>
<sequence>MATLDSLKRALRQKATGRKQPLSDGQYSVGFDILVRGSATYQDFIIPQLSQIITPLFNSRTEISVLEIGPGPKSVLGSLPGRMKRKILKYAAFEPNALFATSLQEWLCPPASKESPLPGLGNAPDIRRTPFVLDTCAETNISLNASNESQKYDLILFCHSMYGMKPHHMFVSQALEMLDQRLNGGLVVVCHRHGTLDLAGLVCHRTAFFPAGVVRVPNDNTSIESFSSFIAGYAMCDLDVDKAVRIKWREACRTMGRVEGADSENLLFSTPEVMVAFTKHATALEELTALVPSARGDRVVKNREARFHRPALIVRPTEVKHIQHCVQWALKHRTSLTVLGGGHSGHCLWPGFVSIDMDAFDRIDILAVGEGEGDGVSSPSSLIVVEAGCKAGDIIHKTMEAGLTVPLGARPSVGGGLWLQGGIGHLTRLQGLACDAIMGAVVVSANSGQVLLVGNVPSQHQPAGAVRPEKEAELLWALKGAGTNFGIVVSVTFKASAALNYLTRNWVFPLRDRLAAQRKLDDFDKLVARELPRDCSSDAYLYCEDNQLRLGVTTFEASVNRPSLAAVKPKAMLSLGQEDDAKNEEHQRPLDGSR</sequence>
<protein>
    <submittedName>
        <fullName evidence="1">Uncharacterized protein</fullName>
    </submittedName>
</protein>
<gene>
    <name evidence="1" type="ORF">O1611_g5763</name>
</gene>
<name>A0ACC2JKB6_9PEZI</name>
<keyword evidence="2" id="KW-1185">Reference proteome</keyword>
<accession>A0ACC2JKB6</accession>
<proteinExistence type="predicted"/>
<evidence type="ECO:0000313" key="2">
    <source>
        <dbReference type="Proteomes" id="UP001153332"/>
    </source>
</evidence>